<reference evidence="1" key="1">
    <citation type="submission" date="2014-11" db="EMBL/GenBank/DDBJ databases">
        <authorList>
            <person name="Amaro Gonzalez C."/>
        </authorList>
    </citation>
    <scope>NUCLEOTIDE SEQUENCE</scope>
</reference>
<evidence type="ECO:0000313" key="1">
    <source>
        <dbReference type="EMBL" id="JAH36156.1"/>
    </source>
</evidence>
<reference evidence="1" key="2">
    <citation type="journal article" date="2015" name="Fish Shellfish Immunol.">
        <title>Early steps in the European eel (Anguilla anguilla)-Vibrio vulnificus interaction in the gills: Role of the RtxA13 toxin.</title>
        <authorList>
            <person name="Callol A."/>
            <person name="Pajuelo D."/>
            <person name="Ebbesson L."/>
            <person name="Teles M."/>
            <person name="MacKenzie S."/>
            <person name="Amaro C."/>
        </authorList>
    </citation>
    <scope>NUCLEOTIDE SEQUENCE</scope>
</reference>
<protein>
    <submittedName>
        <fullName evidence="1">Uncharacterized protein</fullName>
    </submittedName>
</protein>
<sequence length="15" mass="1653">MFLADTLDLGLFSPL</sequence>
<dbReference type="EMBL" id="GBXM01072421">
    <property type="protein sequence ID" value="JAH36156.1"/>
    <property type="molecule type" value="Transcribed_RNA"/>
</dbReference>
<proteinExistence type="predicted"/>
<name>A0A0E9S4E2_ANGAN</name>
<organism evidence="1">
    <name type="scientific">Anguilla anguilla</name>
    <name type="common">European freshwater eel</name>
    <name type="synonym">Muraena anguilla</name>
    <dbReference type="NCBI Taxonomy" id="7936"/>
    <lineage>
        <taxon>Eukaryota</taxon>
        <taxon>Metazoa</taxon>
        <taxon>Chordata</taxon>
        <taxon>Craniata</taxon>
        <taxon>Vertebrata</taxon>
        <taxon>Euteleostomi</taxon>
        <taxon>Actinopterygii</taxon>
        <taxon>Neopterygii</taxon>
        <taxon>Teleostei</taxon>
        <taxon>Anguilliformes</taxon>
        <taxon>Anguillidae</taxon>
        <taxon>Anguilla</taxon>
    </lineage>
</organism>
<accession>A0A0E9S4E2</accession>